<name>A0A8S9I1G1_BRACR</name>
<organism evidence="2">
    <name type="scientific">Brassica cretica</name>
    <name type="common">Mustard</name>
    <dbReference type="NCBI Taxonomy" id="69181"/>
    <lineage>
        <taxon>Eukaryota</taxon>
        <taxon>Viridiplantae</taxon>
        <taxon>Streptophyta</taxon>
        <taxon>Embryophyta</taxon>
        <taxon>Tracheophyta</taxon>
        <taxon>Spermatophyta</taxon>
        <taxon>Magnoliopsida</taxon>
        <taxon>eudicotyledons</taxon>
        <taxon>Gunneridae</taxon>
        <taxon>Pentapetalae</taxon>
        <taxon>rosids</taxon>
        <taxon>malvids</taxon>
        <taxon>Brassicales</taxon>
        <taxon>Brassicaceae</taxon>
        <taxon>Brassiceae</taxon>
        <taxon>Brassica</taxon>
    </lineage>
</organism>
<gene>
    <name evidence="2" type="ORF">F2Q70_00018679</name>
</gene>
<accession>A0A8S9I1G1</accession>
<dbReference type="AlphaFoldDB" id="A0A8S9I1G1"/>
<sequence>MARLDFEMGFWFMARLNCLRYCFEFDDSYNLMGTLSLNNDDDYVSDNVDSEHEMEENNYVSAHPLESEAVAVVDNASSTSGDDVASEEEATVGNGGEAGGRFEGGEGEEEEGEEKEEDAD</sequence>
<protein>
    <submittedName>
        <fullName evidence="2">Uncharacterized protein</fullName>
    </submittedName>
</protein>
<dbReference type="EMBL" id="QGKY02001250">
    <property type="protein sequence ID" value="KAF2563276.1"/>
    <property type="molecule type" value="Genomic_DNA"/>
</dbReference>
<feature type="compositionally biased region" description="Gly residues" evidence="1">
    <location>
        <begin position="93"/>
        <end position="102"/>
    </location>
</feature>
<evidence type="ECO:0000313" key="2">
    <source>
        <dbReference type="EMBL" id="KAF2563276.1"/>
    </source>
</evidence>
<comment type="caution">
    <text evidence="2">The sequence shown here is derived from an EMBL/GenBank/DDBJ whole genome shotgun (WGS) entry which is preliminary data.</text>
</comment>
<evidence type="ECO:0000256" key="1">
    <source>
        <dbReference type="SAM" id="MobiDB-lite"/>
    </source>
</evidence>
<feature type="compositionally biased region" description="Acidic residues" evidence="1">
    <location>
        <begin position="105"/>
        <end position="120"/>
    </location>
</feature>
<feature type="region of interest" description="Disordered" evidence="1">
    <location>
        <begin position="74"/>
        <end position="120"/>
    </location>
</feature>
<proteinExistence type="predicted"/>
<reference evidence="2" key="1">
    <citation type="submission" date="2019-12" db="EMBL/GenBank/DDBJ databases">
        <title>Genome sequencing and annotation of Brassica cretica.</title>
        <authorList>
            <person name="Studholme D.J."/>
            <person name="Sarris P.F."/>
        </authorList>
    </citation>
    <scope>NUCLEOTIDE SEQUENCE</scope>
    <source>
        <strain evidence="2">PFS-102/07</strain>
        <tissue evidence="2">Leaf</tissue>
    </source>
</reference>